<dbReference type="OrthoDB" id="8287480at2"/>
<reference evidence="3 4" key="1">
    <citation type="submission" date="2019-07" db="EMBL/GenBank/DDBJ databases">
        <title>Whole genome shotgun sequence of Methylobacterium gnaphalii NBRC 107716.</title>
        <authorList>
            <person name="Hosoyama A."/>
            <person name="Uohara A."/>
            <person name="Ohji S."/>
            <person name="Ichikawa N."/>
        </authorList>
    </citation>
    <scope>NUCLEOTIDE SEQUENCE [LARGE SCALE GENOMIC DNA]</scope>
    <source>
        <strain evidence="3 4">NBRC 107716</strain>
    </source>
</reference>
<feature type="region of interest" description="Disordered" evidence="1">
    <location>
        <begin position="86"/>
        <end position="116"/>
    </location>
</feature>
<feature type="chain" id="PRO_5022003661" description="Photosystem reaction center subunit H" evidence="2">
    <location>
        <begin position="22"/>
        <end position="116"/>
    </location>
</feature>
<dbReference type="RefSeq" id="WP_147048501.1">
    <property type="nucleotide sequence ID" value="NZ_BJZV01000029.1"/>
</dbReference>
<organism evidence="3 4">
    <name type="scientific">Methylobacterium gnaphalii</name>
    <dbReference type="NCBI Taxonomy" id="1010610"/>
    <lineage>
        <taxon>Bacteria</taxon>
        <taxon>Pseudomonadati</taxon>
        <taxon>Pseudomonadota</taxon>
        <taxon>Alphaproteobacteria</taxon>
        <taxon>Hyphomicrobiales</taxon>
        <taxon>Methylobacteriaceae</taxon>
        <taxon>Methylobacterium</taxon>
    </lineage>
</organism>
<gene>
    <name evidence="3" type="ORF">MGN01_39460</name>
</gene>
<dbReference type="Proteomes" id="UP000321750">
    <property type="component" value="Unassembled WGS sequence"/>
</dbReference>
<dbReference type="EMBL" id="BJZV01000029">
    <property type="protein sequence ID" value="GEP12101.1"/>
    <property type="molecule type" value="Genomic_DNA"/>
</dbReference>
<keyword evidence="2" id="KW-0732">Signal</keyword>
<evidence type="ECO:0000313" key="4">
    <source>
        <dbReference type="Proteomes" id="UP000321750"/>
    </source>
</evidence>
<dbReference type="PROSITE" id="PS51257">
    <property type="entry name" value="PROKAR_LIPOPROTEIN"/>
    <property type="match status" value="1"/>
</dbReference>
<proteinExistence type="predicted"/>
<keyword evidence="4" id="KW-1185">Reference proteome</keyword>
<evidence type="ECO:0000313" key="3">
    <source>
        <dbReference type="EMBL" id="GEP12101.1"/>
    </source>
</evidence>
<feature type="compositionally biased region" description="Basic and acidic residues" evidence="1">
    <location>
        <begin position="102"/>
        <end position="116"/>
    </location>
</feature>
<name>A0A512JQ85_9HYPH</name>
<evidence type="ECO:0008006" key="5">
    <source>
        <dbReference type="Google" id="ProtNLM"/>
    </source>
</evidence>
<evidence type="ECO:0000256" key="2">
    <source>
        <dbReference type="SAM" id="SignalP"/>
    </source>
</evidence>
<sequence>MRSVLPTAVAILLASAGAAAAACDVKGLKLEEEIAGKKELQLSANEQTVRDLRTLRDAAIILDSFKFEPECERLVAIVRQLTAQPTKAIERGSDTDEEKAEEIEQVREPKAPAKPK</sequence>
<evidence type="ECO:0000256" key="1">
    <source>
        <dbReference type="SAM" id="MobiDB-lite"/>
    </source>
</evidence>
<comment type="caution">
    <text evidence="3">The sequence shown here is derived from an EMBL/GenBank/DDBJ whole genome shotgun (WGS) entry which is preliminary data.</text>
</comment>
<feature type="signal peptide" evidence="2">
    <location>
        <begin position="1"/>
        <end position="21"/>
    </location>
</feature>
<accession>A0A512JQ85</accession>
<dbReference type="AlphaFoldDB" id="A0A512JQ85"/>
<protein>
    <recommendedName>
        <fullName evidence="5">Photosystem reaction center subunit H</fullName>
    </recommendedName>
</protein>